<keyword evidence="3" id="KW-1185">Reference proteome</keyword>
<dbReference type="Proteomes" id="UP000824120">
    <property type="component" value="Chromosome 6"/>
</dbReference>
<dbReference type="AlphaFoldDB" id="A0A9J5YII7"/>
<sequence>MDFQCVVVNLSGSAANSLVGMPSGNKHRDLEIWDGVVEKTQKKLAMWKSQYLSLGGRLILINVVLDSLPTYVIALFLIPSEVVQKLDKLRRDFL</sequence>
<dbReference type="OrthoDB" id="1938625at2759"/>
<evidence type="ECO:0000313" key="3">
    <source>
        <dbReference type="Proteomes" id="UP000824120"/>
    </source>
</evidence>
<keyword evidence="1" id="KW-0812">Transmembrane</keyword>
<protein>
    <submittedName>
        <fullName evidence="2">Uncharacterized protein</fullName>
    </submittedName>
</protein>
<name>A0A9J5YII7_SOLCO</name>
<gene>
    <name evidence="2" type="ORF">H5410_031491</name>
</gene>
<dbReference type="EMBL" id="JACXVP010000006">
    <property type="protein sequence ID" value="KAG5600121.1"/>
    <property type="molecule type" value="Genomic_DNA"/>
</dbReference>
<keyword evidence="1" id="KW-0472">Membrane</keyword>
<dbReference type="PANTHER" id="PTHR33116:SF85">
    <property type="entry name" value="REVERSE TRANSCRIPTASE ZINC-BINDING DOMAIN-CONTAINING PROTEIN"/>
    <property type="match status" value="1"/>
</dbReference>
<dbReference type="PANTHER" id="PTHR33116">
    <property type="entry name" value="REVERSE TRANSCRIPTASE ZINC-BINDING DOMAIN-CONTAINING PROTEIN-RELATED-RELATED"/>
    <property type="match status" value="1"/>
</dbReference>
<reference evidence="2 3" key="1">
    <citation type="submission" date="2020-09" db="EMBL/GenBank/DDBJ databases">
        <title>De no assembly of potato wild relative species, Solanum commersonii.</title>
        <authorList>
            <person name="Cho K."/>
        </authorList>
    </citation>
    <scope>NUCLEOTIDE SEQUENCE [LARGE SCALE GENOMIC DNA]</scope>
    <source>
        <strain evidence="2">LZ3.2</strain>
        <tissue evidence="2">Leaf</tissue>
    </source>
</reference>
<accession>A0A9J5YII7</accession>
<organism evidence="2 3">
    <name type="scientific">Solanum commersonii</name>
    <name type="common">Commerson's wild potato</name>
    <name type="synonym">Commerson's nightshade</name>
    <dbReference type="NCBI Taxonomy" id="4109"/>
    <lineage>
        <taxon>Eukaryota</taxon>
        <taxon>Viridiplantae</taxon>
        <taxon>Streptophyta</taxon>
        <taxon>Embryophyta</taxon>
        <taxon>Tracheophyta</taxon>
        <taxon>Spermatophyta</taxon>
        <taxon>Magnoliopsida</taxon>
        <taxon>eudicotyledons</taxon>
        <taxon>Gunneridae</taxon>
        <taxon>Pentapetalae</taxon>
        <taxon>asterids</taxon>
        <taxon>lamiids</taxon>
        <taxon>Solanales</taxon>
        <taxon>Solanaceae</taxon>
        <taxon>Solanoideae</taxon>
        <taxon>Solaneae</taxon>
        <taxon>Solanum</taxon>
    </lineage>
</organism>
<evidence type="ECO:0000256" key="1">
    <source>
        <dbReference type="SAM" id="Phobius"/>
    </source>
</evidence>
<feature type="transmembrane region" description="Helical" evidence="1">
    <location>
        <begin position="58"/>
        <end position="78"/>
    </location>
</feature>
<proteinExistence type="predicted"/>
<keyword evidence="1" id="KW-1133">Transmembrane helix</keyword>
<evidence type="ECO:0000313" key="2">
    <source>
        <dbReference type="EMBL" id="KAG5600121.1"/>
    </source>
</evidence>
<comment type="caution">
    <text evidence="2">The sequence shown here is derived from an EMBL/GenBank/DDBJ whole genome shotgun (WGS) entry which is preliminary data.</text>
</comment>